<dbReference type="AlphaFoldDB" id="A0AAD8YJK6"/>
<evidence type="ECO:0000313" key="6">
    <source>
        <dbReference type="Proteomes" id="UP001224775"/>
    </source>
</evidence>
<evidence type="ECO:0000259" key="4">
    <source>
        <dbReference type="Pfam" id="PF00685"/>
    </source>
</evidence>
<sequence length="249" mass="28105">MMTFPPMPLLPITSQSTISACRELPLRPSDIFVCSYPKSGTTWTQHIVLTLLLADRKKLPCGNSDAGNTGDDLAYNHVSDYAPFFEIDAHWQSSPSNDGTKVLLANSVRENHDRLGRRMFNTHLRWDMLPKRCEVDGCTPQNDDKKGNDDVNTGPSDDNDSHVHKQRPQCGKFIYVTRNQIDVVASFYHHLSNQIEGTYTGTFETFLRDWMDGKIPFGSSLHHLIRFAGGFADNLYDTSCGHDDILRRG</sequence>
<dbReference type="Proteomes" id="UP001224775">
    <property type="component" value="Unassembled WGS sequence"/>
</dbReference>
<evidence type="ECO:0000313" key="5">
    <source>
        <dbReference type="EMBL" id="KAK1747272.1"/>
    </source>
</evidence>
<keyword evidence="2 5" id="KW-0808">Transferase</keyword>
<gene>
    <name evidence="5" type="ORF">QTG54_002616</name>
</gene>
<dbReference type="InterPro" id="IPR000863">
    <property type="entry name" value="Sulfotransferase_dom"/>
</dbReference>
<dbReference type="EC" id="2.8.2.-" evidence="5"/>
<keyword evidence="6" id="KW-1185">Reference proteome</keyword>
<dbReference type="EMBL" id="JATAAI010000003">
    <property type="protein sequence ID" value="KAK1747272.1"/>
    <property type="molecule type" value="Genomic_DNA"/>
</dbReference>
<organism evidence="5 6">
    <name type="scientific">Skeletonema marinoi</name>
    <dbReference type="NCBI Taxonomy" id="267567"/>
    <lineage>
        <taxon>Eukaryota</taxon>
        <taxon>Sar</taxon>
        <taxon>Stramenopiles</taxon>
        <taxon>Ochrophyta</taxon>
        <taxon>Bacillariophyta</taxon>
        <taxon>Coscinodiscophyceae</taxon>
        <taxon>Thalassiosirophycidae</taxon>
        <taxon>Thalassiosirales</taxon>
        <taxon>Skeletonemataceae</taxon>
        <taxon>Skeletonema</taxon>
        <taxon>Skeletonema marinoi-dohrnii complex</taxon>
    </lineage>
</organism>
<name>A0AAD8YJK6_9STRA</name>
<evidence type="ECO:0000256" key="1">
    <source>
        <dbReference type="ARBA" id="ARBA00005771"/>
    </source>
</evidence>
<evidence type="ECO:0000256" key="3">
    <source>
        <dbReference type="SAM" id="MobiDB-lite"/>
    </source>
</evidence>
<feature type="domain" description="Sulfotransferase" evidence="4">
    <location>
        <begin position="172"/>
        <end position="225"/>
    </location>
</feature>
<dbReference type="InterPro" id="IPR027417">
    <property type="entry name" value="P-loop_NTPase"/>
</dbReference>
<accession>A0AAD8YJK6</accession>
<dbReference type="Gene3D" id="3.40.50.300">
    <property type="entry name" value="P-loop containing nucleotide triphosphate hydrolases"/>
    <property type="match status" value="1"/>
</dbReference>
<evidence type="ECO:0000256" key="2">
    <source>
        <dbReference type="ARBA" id="ARBA00022679"/>
    </source>
</evidence>
<dbReference type="SUPFAM" id="SSF52540">
    <property type="entry name" value="P-loop containing nucleoside triphosphate hydrolases"/>
    <property type="match status" value="1"/>
</dbReference>
<feature type="domain" description="Sulfotransferase" evidence="4">
    <location>
        <begin position="28"/>
        <end position="132"/>
    </location>
</feature>
<dbReference type="Pfam" id="PF00685">
    <property type="entry name" value="Sulfotransfer_1"/>
    <property type="match status" value="2"/>
</dbReference>
<protein>
    <submittedName>
        <fullName evidence="5">Sulfotransferase family protein</fullName>
        <ecNumber evidence="5">2.8.2.-</ecNumber>
    </submittedName>
</protein>
<comment type="similarity">
    <text evidence="1">Belongs to the sulfotransferase 1 family.</text>
</comment>
<dbReference type="GO" id="GO:0008146">
    <property type="term" value="F:sulfotransferase activity"/>
    <property type="evidence" value="ECO:0007669"/>
    <property type="project" value="InterPro"/>
</dbReference>
<comment type="caution">
    <text evidence="5">The sequence shown here is derived from an EMBL/GenBank/DDBJ whole genome shotgun (WGS) entry which is preliminary data.</text>
</comment>
<proteinExistence type="inferred from homology"/>
<dbReference type="PANTHER" id="PTHR11783">
    <property type="entry name" value="SULFOTRANSFERASE SULT"/>
    <property type="match status" value="1"/>
</dbReference>
<reference evidence="5" key="1">
    <citation type="submission" date="2023-06" db="EMBL/GenBank/DDBJ databases">
        <title>Survivors Of The Sea: Transcriptome response of Skeletonema marinoi to long-term dormancy.</title>
        <authorList>
            <person name="Pinder M.I.M."/>
            <person name="Kourtchenko O."/>
            <person name="Robertson E.K."/>
            <person name="Larsson T."/>
            <person name="Maumus F."/>
            <person name="Osuna-Cruz C.M."/>
            <person name="Vancaester E."/>
            <person name="Stenow R."/>
            <person name="Vandepoele K."/>
            <person name="Ploug H."/>
            <person name="Bruchert V."/>
            <person name="Godhe A."/>
            <person name="Topel M."/>
        </authorList>
    </citation>
    <scope>NUCLEOTIDE SEQUENCE</scope>
    <source>
        <strain evidence="5">R05AC</strain>
    </source>
</reference>
<feature type="region of interest" description="Disordered" evidence="3">
    <location>
        <begin position="137"/>
        <end position="165"/>
    </location>
</feature>